<dbReference type="Pfam" id="PF16263">
    <property type="entry name" value="DUF4917"/>
    <property type="match status" value="1"/>
</dbReference>
<name>A0ABY8MK30_9SPIO</name>
<dbReference type="RefSeq" id="WP_326928597.1">
    <property type="nucleotide sequence ID" value="NZ_CP123443.1"/>
</dbReference>
<evidence type="ECO:0000313" key="2">
    <source>
        <dbReference type="Proteomes" id="UP001228690"/>
    </source>
</evidence>
<protein>
    <submittedName>
        <fullName evidence="1">DUF4917 family protein</fullName>
    </submittedName>
</protein>
<dbReference type="InterPro" id="IPR032581">
    <property type="entry name" value="DUF4917"/>
</dbReference>
<sequence length="424" mass="49198">MSQSTIIISYSELLEELEARKQECHLLLGNGFNNSLGISTDYKSIFTRMQDEEPVYKKIAAEIEQDSYDIEKLIGKMKQSLLGEGSEIKKFLESYIENKVKFDFMKSASSIVKENVKEIYQENNKNIYLLFKNFSNYFTLNYDNFLYLLLMKFKKTADEKQPTVAFQNTELFQREDLDQNQNNIYKEIQNIRKNGRSFIGTNDNTVKIDLNKITKSYFQSQIKLWAKRSNKGWSAGDIEKASDLILEEEKENSKLTNLNDGFSKELFDINPDQNIFFLHGSFHIYKDRGTIKKITQKQDKALYERFGNIINAEEKDIVCILTNGQEEKEKQIADNTYLKKCSEVLASLSGSIVIFGSSLAENDGHIFNAINHSQIDKVYISSTIEQKEQDLQKATDLFPLKEITLFDYQTVSYDMENKGQRHNQ</sequence>
<evidence type="ECO:0000313" key="1">
    <source>
        <dbReference type="EMBL" id="WGK70386.1"/>
    </source>
</evidence>
<dbReference type="EMBL" id="CP123443">
    <property type="protein sequence ID" value="WGK70386.1"/>
    <property type="molecule type" value="Genomic_DNA"/>
</dbReference>
<proteinExistence type="predicted"/>
<dbReference type="Proteomes" id="UP001228690">
    <property type="component" value="Chromosome"/>
</dbReference>
<accession>A0ABY8MK30</accession>
<reference evidence="1 2" key="1">
    <citation type="submission" date="2023-04" db="EMBL/GenBank/DDBJ databases">
        <title>Spirochaete genome identified in red abalone sample constitutes a novel genus.</title>
        <authorList>
            <person name="Sharma S.P."/>
            <person name="Purcell C.M."/>
            <person name="Hyde J.R."/>
            <person name="Severin A.J."/>
        </authorList>
    </citation>
    <scope>NUCLEOTIDE SEQUENCE [LARGE SCALE GENOMIC DNA]</scope>
    <source>
        <strain evidence="1 2">SP-2023</strain>
    </source>
</reference>
<gene>
    <name evidence="1" type="ORF">P0082_05860</name>
</gene>
<keyword evidence="2" id="KW-1185">Reference proteome</keyword>
<organism evidence="1 2">
    <name type="scientific">Candidatus Haliotispira prima</name>
    <dbReference type="NCBI Taxonomy" id="3034016"/>
    <lineage>
        <taxon>Bacteria</taxon>
        <taxon>Pseudomonadati</taxon>
        <taxon>Spirochaetota</taxon>
        <taxon>Spirochaetia</taxon>
        <taxon>Spirochaetales</taxon>
        <taxon>Spirochaetaceae</taxon>
        <taxon>Candidatus Haliotispira</taxon>
    </lineage>
</organism>